<keyword evidence="1" id="KW-0808">Transferase</keyword>
<sequence length="176" mass="20186">MEQLTDVPRWSEVLRDRTHVVIRPLVPTDRDAERAFIEQLSAETCRYRFLGFVRHPSERLLDSLTRLDPEREVAFCAVVAEDAHDKIIGVSRFSADKDHQRCECAVVVDDEWQNKGLGTLLMRRLIEVARARGIRVMRSIDLAENIRMADLAGDLGFSRHPDPDDASQVIHELKLD</sequence>
<dbReference type="EMBL" id="JAJGAK010000006">
    <property type="protein sequence ID" value="MCC8364669.1"/>
    <property type="molecule type" value="Genomic_DNA"/>
</dbReference>
<feature type="domain" description="N-acetyltransferase" evidence="3">
    <location>
        <begin position="20"/>
        <end position="176"/>
    </location>
</feature>
<evidence type="ECO:0000256" key="2">
    <source>
        <dbReference type="ARBA" id="ARBA00023315"/>
    </source>
</evidence>
<evidence type="ECO:0000313" key="5">
    <source>
        <dbReference type="Proteomes" id="UP001165293"/>
    </source>
</evidence>
<gene>
    <name evidence="4" type="ORF">LK996_16485</name>
</gene>
<keyword evidence="5" id="KW-1185">Reference proteome</keyword>
<dbReference type="CDD" id="cd04301">
    <property type="entry name" value="NAT_SF"/>
    <property type="match status" value="1"/>
</dbReference>
<evidence type="ECO:0000259" key="3">
    <source>
        <dbReference type="PROSITE" id="PS51186"/>
    </source>
</evidence>
<keyword evidence="2" id="KW-0012">Acyltransferase</keyword>
<dbReference type="SUPFAM" id="SSF55729">
    <property type="entry name" value="Acyl-CoA N-acyltransferases (Nat)"/>
    <property type="match status" value="1"/>
</dbReference>
<comment type="caution">
    <text evidence="4">The sequence shown here is derived from an EMBL/GenBank/DDBJ whole genome shotgun (WGS) entry which is preliminary data.</text>
</comment>
<accession>A0ABS8JM30</accession>
<name>A0ABS8JM30_9GAMM</name>
<dbReference type="InterPro" id="IPR000182">
    <property type="entry name" value="GNAT_dom"/>
</dbReference>
<dbReference type="Pfam" id="PF00583">
    <property type="entry name" value="Acetyltransf_1"/>
    <property type="match status" value="1"/>
</dbReference>
<protein>
    <submittedName>
        <fullName evidence="4">GNAT family N-acetyltransferase</fullName>
    </submittedName>
</protein>
<dbReference type="Gene3D" id="3.40.630.30">
    <property type="match status" value="1"/>
</dbReference>
<dbReference type="PROSITE" id="PS51186">
    <property type="entry name" value="GNAT"/>
    <property type="match status" value="1"/>
</dbReference>
<organism evidence="4 5">
    <name type="scientific">Noviluteimonas lactosilytica</name>
    <dbReference type="NCBI Taxonomy" id="2888523"/>
    <lineage>
        <taxon>Bacteria</taxon>
        <taxon>Pseudomonadati</taxon>
        <taxon>Pseudomonadota</taxon>
        <taxon>Gammaproteobacteria</taxon>
        <taxon>Lysobacterales</taxon>
        <taxon>Lysobacteraceae</taxon>
        <taxon>Noviluteimonas</taxon>
    </lineage>
</organism>
<evidence type="ECO:0000313" key="4">
    <source>
        <dbReference type="EMBL" id="MCC8364669.1"/>
    </source>
</evidence>
<evidence type="ECO:0000256" key="1">
    <source>
        <dbReference type="ARBA" id="ARBA00022679"/>
    </source>
</evidence>
<proteinExistence type="predicted"/>
<dbReference type="PANTHER" id="PTHR43072">
    <property type="entry name" value="N-ACETYLTRANSFERASE"/>
    <property type="match status" value="1"/>
</dbReference>
<reference evidence="4" key="1">
    <citation type="submission" date="2021-10" db="EMBL/GenBank/DDBJ databases">
        <authorList>
            <person name="Lyu M."/>
            <person name="Wang X."/>
            <person name="Meng X."/>
            <person name="Xu K."/>
        </authorList>
    </citation>
    <scope>NUCLEOTIDE SEQUENCE</scope>
    <source>
        <strain evidence="4">A6</strain>
    </source>
</reference>
<dbReference type="PANTHER" id="PTHR43072:SF23">
    <property type="entry name" value="UPF0039 PROTEIN C11D3.02C"/>
    <property type="match status" value="1"/>
</dbReference>
<dbReference type="RefSeq" id="WP_230528469.1">
    <property type="nucleotide sequence ID" value="NZ_JAJGAK010000006.1"/>
</dbReference>
<dbReference type="Proteomes" id="UP001165293">
    <property type="component" value="Unassembled WGS sequence"/>
</dbReference>
<dbReference type="InterPro" id="IPR016181">
    <property type="entry name" value="Acyl_CoA_acyltransferase"/>
</dbReference>